<evidence type="ECO:0000313" key="1">
    <source>
        <dbReference type="EMBL" id="CAL5229555.1"/>
    </source>
</evidence>
<protein>
    <submittedName>
        <fullName evidence="1">G12905 protein</fullName>
    </submittedName>
</protein>
<sequence>MDAFVPFQGLNSSGGHCATCLFPTYPGLEGIDVAANQRIDFSNKWVYFLGDTSLRQMYGEFAALVHRAQLDENAGEPLHHTQHDCSRQQGRLLAYQPPPYDQTPCYLNEKTCSRHFAQTHVGTNVTVTFDWKHLMYEDYDRALFEMWKKEGGPHYVFVSPGGHDCWHEPEEYEYHSLQAGRLAQHLKTLESVIVWVDYNPTSFGAHGKPILHCLQHINSVAHAQAKELGLYMFSRQAMIVTGMQMDESGHWPMHQPDSTVEQELALLLAWLSCVTAQDT</sequence>
<proteinExistence type="predicted"/>
<gene>
    <name evidence="1" type="primary">g12905</name>
    <name evidence="1" type="ORF">VP750_LOCUS11461</name>
</gene>
<keyword evidence="2" id="KW-1185">Reference proteome</keyword>
<dbReference type="Proteomes" id="UP001497392">
    <property type="component" value="Unassembled WGS sequence"/>
</dbReference>
<reference evidence="1 2" key="1">
    <citation type="submission" date="2024-06" db="EMBL/GenBank/DDBJ databases">
        <authorList>
            <person name="Kraege A."/>
            <person name="Thomma B."/>
        </authorList>
    </citation>
    <scope>NUCLEOTIDE SEQUENCE [LARGE SCALE GENOMIC DNA]</scope>
</reference>
<comment type="caution">
    <text evidence="1">The sequence shown here is derived from an EMBL/GenBank/DDBJ whole genome shotgun (WGS) entry which is preliminary data.</text>
</comment>
<organism evidence="1 2">
    <name type="scientific">Coccomyxa viridis</name>
    <dbReference type="NCBI Taxonomy" id="1274662"/>
    <lineage>
        <taxon>Eukaryota</taxon>
        <taxon>Viridiplantae</taxon>
        <taxon>Chlorophyta</taxon>
        <taxon>core chlorophytes</taxon>
        <taxon>Trebouxiophyceae</taxon>
        <taxon>Trebouxiophyceae incertae sedis</taxon>
        <taxon>Coccomyxaceae</taxon>
        <taxon>Coccomyxa</taxon>
    </lineage>
</organism>
<accession>A0ABP1GE42</accession>
<evidence type="ECO:0000313" key="2">
    <source>
        <dbReference type="Proteomes" id="UP001497392"/>
    </source>
</evidence>
<name>A0ABP1GE42_9CHLO</name>
<dbReference type="EMBL" id="CAXHTA020000021">
    <property type="protein sequence ID" value="CAL5229555.1"/>
    <property type="molecule type" value="Genomic_DNA"/>
</dbReference>